<feature type="region of interest" description="Disordered" evidence="1">
    <location>
        <begin position="186"/>
        <end position="232"/>
    </location>
</feature>
<accession>A0A9P6MR62</accession>
<feature type="region of interest" description="Disordered" evidence="1">
    <location>
        <begin position="1207"/>
        <end position="1243"/>
    </location>
</feature>
<evidence type="ECO:0000256" key="1">
    <source>
        <dbReference type="SAM" id="MobiDB-lite"/>
    </source>
</evidence>
<feature type="compositionally biased region" description="Basic and acidic residues" evidence="1">
    <location>
        <begin position="1212"/>
        <end position="1222"/>
    </location>
</feature>
<feature type="region of interest" description="Disordered" evidence="1">
    <location>
        <begin position="1646"/>
        <end position="1678"/>
    </location>
</feature>
<feature type="compositionally biased region" description="Gly residues" evidence="1">
    <location>
        <begin position="531"/>
        <end position="545"/>
    </location>
</feature>
<feature type="region of interest" description="Disordered" evidence="1">
    <location>
        <begin position="396"/>
        <end position="506"/>
    </location>
</feature>
<dbReference type="Proteomes" id="UP000703661">
    <property type="component" value="Unassembled WGS sequence"/>
</dbReference>
<evidence type="ECO:0000313" key="2">
    <source>
        <dbReference type="EMBL" id="KAG0010809.1"/>
    </source>
</evidence>
<feature type="compositionally biased region" description="Low complexity" evidence="1">
    <location>
        <begin position="308"/>
        <end position="327"/>
    </location>
</feature>
<organism evidence="2 3">
    <name type="scientific">Entomortierella chlamydospora</name>
    <dbReference type="NCBI Taxonomy" id="101097"/>
    <lineage>
        <taxon>Eukaryota</taxon>
        <taxon>Fungi</taxon>
        <taxon>Fungi incertae sedis</taxon>
        <taxon>Mucoromycota</taxon>
        <taxon>Mortierellomycotina</taxon>
        <taxon>Mortierellomycetes</taxon>
        <taxon>Mortierellales</taxon>
        <taxon>Mortierellaceae</taxon>
        <taxon>Entomortierella</taxon>
    </lineage>
</organism>
<comment type="caution">
    <text evidence="2">The sequence shown here is derived from an EMBL/GenBank/DDBJ whole genome shotgun (WGS) entry which is preliminary data.</text>
</comment>
<feature type="compositionally biased region" description="Polar residues" evidence="1">
    <location>
        <begin position="1060"/>
        <end position="1078"/>
    </location>
</feature>
<feature type="region of interest" description="Disordered" evidence="1">
    <location>
        <begin position="523"/>
        <end position="595"/>
    </location>
</feature>
<feature type="compositionally biased region" description="Polar residues" evidence="1">
    <location>
        <begin position="20"/>
        <end position="37"/>
    </location>
</feature>
<protein>
    <submittedName>
        <fullName evidence="2">Uncharacterized protein</fullName>
    </submittedName>
</protein>
<feature type="region of interest" description="Disordered" evidence="1">
    <location>
        <begin position="1797"/>
        <end position="1853"/>
    </location>
</feature>
<evidence type="ECO:0000313" key="3">
    <source>
        <dbReference type="Proteomes" id="UP000703661"/>
    </source>
</evidence>
<sequence>MDGCKSLEAGRSDNVLHVDQPSSQGSPQASVKQSCNDVSTEGVIEALSVKEVNTASSMDKDKCSSTSELENASSTIGMVVENDGSQQGSLRVSLPETSGSKLEDVALTTLQLAISTSPSGIPLSSPSLLVVQPTNNDQISGVGPQHNIPPSSEADTQYPIQLLSNPTVSCEQLECQQQATLNSNYKEKVDQSTNDRCHDDNDGDESIVGSVPINKRALPSRRSGGEDEGGERETITVLENELTSDNSNSKNQSRLKSTHEIAADINEASEADRRSNLHRTRFMLETSGLELDEGTNLRSGSVSPTDFSLPSSSEPSASSSSADSPVSNRTRQRPYSHFHRRSILRDPEPSELPVFHPSQFQQHHQLRRSLSLPSSPCSPVSSYSVAQQEQLLHQQLRSGTPLTFARGRSESRKSVMNNEIHERELQEEEGGRESESNKGAKVTSGRNSQRLSSSPMQSSSEPDEESSTEPLATTISTTTTSSTTTSTTSLARAQGPQIQLLRERPRRLSLLSPRQFEMIIRQNENSNSSPLGGGGGTNGKKGGLSGFLKDHAKRNKKKSTADPPQPIPNASDSSQKQKKVWPQKKQQRHSARDMPVISFQPHSTDISTDRPSVSGRLVLHIPRLPGLKFHFVSLALHLRLKESISWARQDLVSFEIERRHWSQIVWDKRMMLPFQDRQVEEGGDAGYVAGIGRHLSPAAAVAAAVSASASTSGNDSMDSNASSVSLHGGILAASSSSMKSENHGDKFVHVPMDEWRWEWLLPVSTNEVRPESFEGSMGFIWYELEAKCRFRWDKVDKDGQVIRSDEVQSFNSQATLDGTSTPPRGLGSNKLLKGLGVSTNKSIAQVFEKLRPGNKSKKPQRAGDFKLNNATHEEFIRNSRKKSNENLAAAAAAQLRVTPINEPGENLEATADYPLDGAETEDGIAPYFDSKPLPPLPNPPADPVPFLIRKTLKLYFNKPPSRASSNPAFFLPSPSMSLPNLPRTRRLKAIIPGAKIQVQIQVPSVITIPGYAHSSRLVPCSRTGGLIEVRRGSNADIQAKDDDGGEKTVYSFVGKKNKNRPATQPTQGQQRHQEDTGQCPNTFQAALTIRKVTKQDINSDDMLRRRYENAQLAADAINSSLAHQVASGRASPRPGARKRLLSCSNQSIGGSEQGDSVNNDSHRYLDNRPWRKEVHVRKVKCEFWQKEICRIPVGNVPSRSTRIPLGPCFTYSEKEQDKERKSSIPRPQHHQHTDTNNPVMSEDPLLMLPPPPRFGGIGMARKDSTSSIASSTLQQYSMVQPQTPSSQPFTLLIPVPLDSSSLRQTFAWPSSETPSPIAPPGCDRTTPRGMNGSFGLESLGAGSELDYPSESTVNETGSSIGNEVETTVRGLNGGVNNGSPVKARIEVQHYLAFRLSLDVLEFEGEYDRQDGDEFDMGMGGYEEYSIYNSGDDSFMGITPPSSSSGLTGVPYTPSSTSFPAALSNQASSSTSPTNGSRYGTGLSSSASTIEPALNFLNSAAGLLDMDSTCDPGPIGYPAAFALKYDLSKRRGSEASRGTYRSNQSAYGYGSGAGSFNQQTLNYSSDSGMTPHTLTPNGSGSGGSGGGLISGAIGALKKKASGSALGGGNHQQQTRNGRNVSVQRLKDFLIRVPVTVAIQADERGQVTSAHGRINKGESTGGEEANNKAFPSDGVHGTRRSVTTTETTTTTNIVTGSSEPMGSMYDFMDGTDSFSSVNSMTASTGSEPVMKRMMDDFTTTSSLAPMFAGMKHRRNRGGDASPSSTFASHYNSLQYQQQQQQQRHHNSSQTGGYVISGLRYLNSSSDGDGRKEIDDDEDEEEGDFVVVDAEEMAEDDIDGDSPARVPKTVEKMRQL</sequence>
<feature type="compositionally biased region" description="Basic residues" evidence="1">
    <location>
        <begin position="576"/>
        <end position="589"/>
    </location>
</feature>
<name>A0A9P6MR62_9FUNG</name>
<feature type="region of interest" description="Disordered" evidence="1">
    <location>
        <begin position="1"/>
        <end position="37"/>
    </location>
</feature>
<dbReference type="EMBL" id="JAAAID010001261">
    <property type="protein sequence ID" value="KAG0010809.1"/>
    <property type="molecule type" value="Genomic_DNA"/>
</dbReference>
<feature type="region of interest" description="Disordered" evidence="1">
    <location>
        <begin position="1563"/>
        <end position="1585"/>
    </location>
</feature>
<feature type="compositionally biased region" description="Basic and acidic residues" evidence="1">
    <location>
        <begin position="186"/>
        <end position="200"/>
    </location>
</feature>
<feature type="compositionally biased region" description="Basic and acidic residues" evidence="1">
    <location>
        <begin position="407"/>
        <end position="438"/>
    </location>
</feature>
<dbReference type="OrthoDB" id="2408463at2759"/>
<reference evidence="2" key="1">
    <citation type="journal article" date="2020" name="Fungal Divers.">
        <title>Resolving the Mortierellaceae phylogeny through synthesis of multi-gene phylogenetics and phylogenomics.</title>
        <authorList>
            <person name="Vandepol N."/>
            <person name="Liber J."/>
            <person name="Desiro A."/>
            <person name="Na H."/>
            <person name="Kennedy M."/>
            <person name="Barry K."/>
            <person name="Grigoriev I.V."/>
            <person name="Miller A.N."/>
            <person name="O'Donnell K."/>
            <person name="Stajich J.E."/>
            <person name="Bonito G."/>
        </authorList>
    </citation>
    <scope>NUCLEOTIDE SEQUENCE</scope>
    <source>
        <strain evidence="2">NRRL 2769</strain>
    </source>
</reference>
<feature type="region of interest" description="Disordered" evidence="1">
    <location>
        <begin position="288"/>
        <end position="381"/>
    </location>
</feature>
<feature type="compositionally biased region" description="Polar residues" evidence="1">
    <location>
        <begin position="1563"/>
        <end position="1576"/>
    </location>
</feature>
<feature type="compositionally biased region" description="Polar residues" evidence="1">
    <location>
        <begin position="296"/>
        <end position="306"/>
    </location>
</feature>
<feature type="compositionally biased region" description="Low complexity" evidence="1">
    <location>
        <begin position="468"/>
        <end position="489"/>
    </location>
</feature>
<gene>
    <name evidence="2" type="ORF">BGZ80_001170</name>
</gene>
<feature type="compositionally biased region" description="Polar residues" evidence="1">
    <location>
        <begin position="1609"/>
        <end position="1619"/>
    </location>
</feature>
<keyword evidence="3" id="KW-1185">Reference proteome</keyword>
<feature type="compositionally biased region" description="Low complexity" evidence="1">
    <location>
        <begin position="368"/>
        <end position="381"/>
    </location>
</feature>
<feature type="compositionally biased region" description="Basic residues" evidence="1">
    <location>
        <begin position="330"/>
        <end position="342"/>
    </location>
</feature>
<feature type="compositionally biased region" description="Acidic residues" evidence="1">
    <location>
        <begin position="1812"/>
        <end position="1837"/>
    </location>
</feature>
<feature type="region of interest" description="Disordered" evidence="1">
    <location>
        <begin position="1053"/>
        <end position="1078"/>
    </location>
</feature>
<feature type="region of interest" description="Disordered" evidence="1">
    <location>
        <begin position="1599"/>
        <end position="1619"/>
    </location>
</feature>
<proteinExistence type="predicted"/>
<feature type="region of interest" description="Disordered" evidence="1">
    <location>
        <begin position="1460"/>
        <end position="1483"/>
    </location>
</feature>